<dbReference type="RefSeq" id="WP_306412203.1">
    <property type="nucleotide sequence ID" value="NZ_JANFPI010000004.1"/>
</dbReference>
<keyword evidence="2" id="KW-1185">Reference proteome</keyword>
<evidence type="ECO:0000313" key="1">
    <source>
        <dbReference type="EMBL" id="MCX8998427.1"/>
    </source>
</evidence>
<proteinExistence type="predicted"/>
<sequence length="214" mass="23334">MASKFKIRFETFAAMVLIIAATVCAGHAAWASIAQSRNYYDLIALAQRADRTGRIPESAPAIWETRLQAIVDEDICRSDIVMAGMNVVLEGVDRRIGEPDAELRRSTLASAEIYLRHALACLPNNGNVWLRLAMVRSLEVMLPAELATLLARSQALLPGEANAVLGRFMLWNQLPETARALASNAYASDLAIACSRKGVRIKRIAEVDCEAAAP</sequence>
<dbReference type="AlphaFoldDB" id="A0AAE3N1W0"/>
<comment type="caution">
    <text evidence="1">The sequence shown here is derived from an EMBL/GenBank/DDBJ whole genome shotgun (WGS) entry which is preliminary data.</text>
</comment>
<reference evidence="1" key="1">
    <citation type="submission" date="2022-07" db="EMBL/GenBank/DDBJ databases">
        <title>Ectorhizobium quercum gen.nov., sp. nov.</title>
        <authorList>
            <person name="Ma T."/>
            <person name="Li Y."/>
        </authorList>
    </citation>
    <scope>NUCLEOTIDE SEQUENCE</scope>
    <source>
        <strain evidence="1">BDR2-2</strain>
    </source>
</reference>
<dbReference type="Gene3D" id="1.25.40.10">
    <property type="entry name" value="Tetratricopeptide repeat domain"/>
    <property type="match status" value="1"/>
</dbReference>
<organism evidence="1 2">
    <name type="scientific">Ectorhizobium quercum</name>
    <dbReference type="NCBI Taxonomy" id="2965071"/>
    <lineage>
        <taxon>Bacteria</taxon>
        <taxon>Pseudomonadati</taxon>
        <taxon>Pseudomonadota</taxon>
        <taxon>Alphaproteobacteria</taxon>
        <taxon>Hyphomicrobiales</taxon>
        <taxon>Rhizobiaceae</taxon>
        <taxon>Ectorhizobium</taxon>
    </lineage>
</organism>
<evidence type="ECO:0000313" key="2">
    <source>
        <dbReference type="Proteomes" id="UP001208771"/>
    </source>
</evidence>
<dbReference type="EMBL" id="JANFPI010000004">
    <property type="protein sequence ID" value="MCX8998427.1"/>
    <property type="molecule type" value="Genomic_DNA"/>
</dbReference>
<protein>
    <submittedName>
        <fullName evidence="1">Uncharacterized protein</fullName>
    </submittedName>
</protein>
<dbReference type="Proteomes" id="UP001208771">
    <property type="component" value="Unassembled WGS sequence"/>
</dbReference>
<gene>
    <name evidence="1" type="ORF">NOF55_15035</name>
</gene>
<name>A0AAE3N1W0_9HYPH</name>
<accession>A0AAE3N1W0</accession>
<dbReference type="InterPro" id="IPR011990">
    <property type="entry name" value="TPR-like_helical_dom_sf"/>
</dbReference>